<evidence type="ECO:0000313" key="1">
    <source>
        <dbReference type="EMBL" id="DAF45804.1"/>
    </source>
</evidence>
<sequence>MSDNLSGTGAAALDAVCLAEAGSREALGRIKEIHQDALGIHCWQLLRAIQYLELSVSYLEDTRVVFEESGI</sequence>
<proteinExistence type="predicted"/>
<protein>
    <submittedName>
        <fullName evidence="1">Uncharacterized protein</fullName>
    </submittedName>
</protein>
<dbReference type="EMBL" id="BK032519">
    <property type="protein sequence ID" value="DAF45804.1"/>
    <property type="molecule type" value="Genomic_DNA"/>
</dbReference>
<reference evidence="1" key="1">
    <citation type="journal article" date="2021" name="Proc. Natl. Acad. Sci. U.S.A.">
        <title>A Catalog of Tens of Thousands of Viruses from Human Metagenomes Reveals Hidden Associations with Chronic Diseases.</title>
        <authorList>
            <person name="Tisza M.J."/>
            <person name="Buck C.B."/>
        </authorList>
    </citation>
    <scope>NUCLEOTIDE SEQUENCE</scope>
    <source>
        <strain evidence="1">CtmP938</strain>
    </source>
</reference>
<accession>A0A8S5S468</accession>
<name>A0A8S5S468_9CAUD</name>
<organism evidence="1">
    <name type="scientific">Siphoviridae sp. ctmP938</name>
    <dbReference type="NCBI Taxonomy" id="2827933"/>
    <lineage>
        <taxon>Viruses</taxon>
        <taxon>Duplodnaviria</taxon>
        <taxon>Heunggongvirae</taxon>
        <taxon>Uroviricota</taxon>
        <taxon>Caudoviricetes</taxon>
    </lineage>
</organism>